<dbReference type="RefSeq" id="WP_133255577.1">
    <property type="nucleotide sequence ID" value="NZ_CP117257.1"/>
</dbReference>
<name>A0AAF1KQM2_9HYPH</name>
<dbReference type="InterPro" id="IPR003593">
    <property type="entry name" value="AAA+_ATPase"/>
</dbReference>
<dbReference type="SUPFAM" id="SSF52540">
    <property type="entry name" value="P-loop containing nucleoside triphosphate hydrolases"/>
    <property type="match status" value="1"/>
</dbReference>
<proteinExistence type="predicted"/>
<dbReference type="EMBL" id="CP117257">
    <property type="protein sequence ID" value="WFR98346.1"/>
    <property type="molecule type" value="Genomic_DNA"/>
</dbReference>
<dbReference type="CDD" id="cd00009">
    <property type="entry name" value="AAA"/>
    <property type="match status" value="1"/>
</dbReference>
<reference evidence="2 3" key="1">
    <citation type="journal article" date="2018" name="Sci. Rep.">
        <title>Rhizobium tumorigenes sp. nov., a novel plant tumorigenic bacterium isolated from cane gall tumors on thornless blackberry.</title>
        <authorList>
            <person name="Kuzmanovi N."/>
            <person name="Smalla K."/>
            <person name="Gronow S."/>
            <person name="PuBawska J."/>
        </authorList>
    </citation>
    <scope>NUCLEOTIDE SEQUENCE [LARGE SCALE GENOMIC DNA]</scope>
    <source>
        <strain evidence="2 3">1078</strain>
    </source>
</reference>
<gene>
    <name evidence="2" type="ORF">PR017_21730</name>
</gene>
<dbReference type="Gene3D" id="3.40.50.300">
    <property type="entry name" value="P-loop containing nucleotide triphosphate hydrolases"/>
    <property type="match status" value="1"/>
</dbReference>
<feature type="domain" description="AAA+ ATPase" evidence="1">
    <location>
        <begin position="313"/>
        <end position="567"/>
    </location>
</feature>
<accession>A0AAF1KQM2</accession>
<dbReference type="InterPro" id="IPR027417">
    <property type="entry name" value="P-loop_NTPase"/>
</dbReference>
<reference evidence="3" key="2">
    <citation type="journal article" date="2023" name="MicrobiologyOpen">
        <title>Genomics of the tumorigenes clade of the family Rhizobiaceae and description of Rhizobium rhododendri sp. nov.</title>
        <authorList>
            <person name="Kuzmanovic N."/>
            <person name="diCenzo G.C."/>
            <person name="Bunk B."/>
            <person name="Sproeer C."/>
            <person name="Fruehling A."/>
            <person name="Neumann-Schaal M."/>
            <person name="Overmann J."/>
            <person name="Smalla K."/>
        </authorList>
    </citation>
    <scope>NUCLEOTIDE SEQUENCE [LARGE SCALE GENOMIC DNA]</scope>
    <source>
        <strain evidence="3">1078</strain>
        <plasmid evidence="3">pTi1078</plasmid>
    </source>
</reference>
<dbReference type="SMART" id="SM00382">
    <property type="entry name" value="AAA"/>
    <property type="match status" value="1"/>
</dbReference>
<protein>
    <recommendedName>
        <fullName evidence="1">AAA+ ATPase domain-containing protein</fullName>
    </recommendedName>
</protein>
<organism evidence="2 3">
    <name type="scientific">Rhizobium tumorigenes</name>
    <dbReference type="NCBI Taxonomy" id="2041385"/>
    <lineage>
        <taxon>Bacteria</taxon>
        <taxon>Pseudomonadati</taxon>
        <taxon>Pseudomonadota</taxon>
        <taxon>Alphaproteobacteria</taxon>
        <taxon>Hyphomicrobiales</taxon>
        <taxon>Rhizobiaceae</taxon>
        <taxon>Rhizobium/Agrobacterium group</taxon>
        <taxon>Rhizobium</taxon>
    </lineage>
</organism>
<dbReference type="Proteomes" id="UP000249499">
    <property type="component" value="Plasmid pTi1078"/>
</dbReference>
<evidence type="ECO:0000313" key="2">
    <source>
        <dbReference type="EMBL" id="WFR98346.1"/>
    </source>
</evidence>
<dbReference type="KEGG" id="rtu:PR017_21730"/>
<geneLocation type="plasmid" evidence="2 3">
    <name>pTi1078</name>
</geneLocation>
<keyword evidence="3" id="KW-1185">Reference proteome</keyword>
<evidence type="ECO:0000259" key="1">
    <source>
        <dbReference type="SMART" id="SM00382"/>
    </source>
</evidence>
<sequence length="1615" mass="177710">MAESEKKLRAGGRATEGGMSFQAEVGLWFAARIIGRSPVGGRFALVGSVLPTGIRFETGDGLDDVEVDLDSGGSLFLQCKTTMSLERGDDTDFAKSVRQIISSFVKYRHEPGHPSINPQQSALVFAVSMKGARLVALENACKRVGAGGEPELERASQEEQSAFEIFRSHLTKGWMKAGQQLDELNLPLVSSMLRVVHFPSGESASTRQDSSDLLGRALFGAETKGQGALNGLIDVVRTQIRQGIPANRGDLLTSLRKAGVEDERSPSFDADIDRLRQLTIDELNRLDHHRFLAIDGDVALTRDHNHALDSAVREGSLLLVGEPGTGKTGTLLQLADRWKLHGPVIFLSADNITAPATLAALREEVGLEHAIADILENWPGSHHGLLIVDALDSARNPNLHTVLLKLIEEVARRLPERWRIVVSVRTHELRNGERLKAIFGVKPADTEHVLSELGETRHFAVNALTPDELAVISSQSDKLQNLINLATPELHALLSNLFNLSLAADLLKAGINAENFSSISTQSDLIDRYEDRRLSGTDAQHAVAAVIAALVARKALRTRRFQLEAASVDMLLTRGLLTEDREYVGFRHHIIFDHATARYFLDWADEDALLSQLGQDAAAGLILAPAMRFVLERMWKENRAATSGIWKLFARILSQDNTSPVIVASILRWIIENVRDRSAAAGLLTLLSSPGTPGPRMGLLLLQLSRFLELSGKTIPLDSEVSSTWSIIANRALGTGRKDYIEGARFILHAIQQCKGLRSPEALSAFGIAARGLLARCIAEPEYRHARAHAITFVGVSFRSDPPASRSALTPLLEPSYLDQRGHKEAPTLARHIKEIWRADPDFAVEIYKSIYLQPLPEPVQSVMGGGRIMPMLMDNRQAFTGALYSLGKAIGSFLAELPRHGTRAVNEAAQGEATKAGFLTDKRITIGTQSNTVEIIFAQSDILDWHGRTNVSDEEKPLWAFQQYLAGDRSDEELQAVVETMLEHPTLSSLWRRLFGTLAHHPRPLPSHSSLWGIATNPAILQTRGLHRDAIKYIKATLGLQSERVRADFEEMLLSHVADNEADWDDARSDLLIEIGENDIVAFELRQKRAEYLERHADAIRASRENGERWMAERANRLATNAPSLDAPQNRALTDLLDRLNTMYEGTRVGTDNLYGEALCRAIEVVIEAEREPDIAEFVLRRLHSEITEPIAGICDASVIDASGLTLDRMLPIVRRLVASDYPLPSEDTEGHYGVTAHRVYGAEAAGKVWAHFGEPASDLEDDLSRLATDPSPSVRFAVAKALQLVRKADLKAAWRIAEALLAKENSPAIAAVAASSMLDEADLDRAETFLIRSSNLKGPPLGLVNADQIFGTLVCDLAVNLGRPASAAEIFHWLTDLVENEGKLWQVQADLRARIFWPYQHKGHVWADAAGRRAQETFRQIASAAGRQFLDSINALAALLPGEKAGDALIQRYQSADKLLDHATNQLYFGSGAYQASVNNAQPNDPGLPEDDAKRQFLMDWAPTLDEIERVSNPAAISHLVETYEFLLPADPGYVFDRVAALMLGRGKELGYQVEDLGVDGIVSLVQTCLADHRDIFDALDRRQRLVDVLHMFAAHGWHAAVELLFGLPSMLR</sequence>
<evidence type="ECO:0000313" key="3">
    <source>
        <dbReference type="Proteomes" id="UP000249499"/>
    </source>
</evidence>
<keyword evidence="2" id="KW-0614">Plasmid</keyword>